<evidence type="ECO:0000256" key="3">
    <source>
        <dbReference type="ARBA" id="ARBA00022806"/>
    </source>
</evidence>
<dbReference type="GO" id="GO:0016787">
    <property type="term" value="F:hydrolase activity"/>
    <property type="evidence" value="ECO:0007669"/>
    <property type="project" value="UniProtKB-KW"/>
</dbReference>
<dbReference type="InterPro" id="IPR049730">
    <property type="entry name" value="SNF2/RAD54-like_C"/>
</dbReference>
<feature type="domain" description="Helicase ATP-binding" evidence="5">
    <location>
        <begin position="110"/>
        <end position="282"/>
    </location>
</feature>
<feature type="domain" description="Helicase C-terminal" evidence="6">
    <location>
        <begin position="504"/>
        <end position="686"/>
    </location>
</feature>
<gene>
    <name evidence="7" type="ORF">F6453_3699</name>
</gene>
<dbReference type="Pfam" id="PF00176">
    <property type="entry name" value="SNF2-rel_dom"/>
    <property type="match status" value="1"/>
</dbReference>
<keyword evidence="2" id="KW-0378">Hydrolase</keyword>
<dbReference type="CDD" id="cd18793">
    <property type="entry name" value="SF2_C_SNF"/>
    <property type="match status" value="1"/>
</dbReference>
<dbReference type="PROSITE" id="PS51192">
    <property type="entry name" value="HELICASE_ATP_BIND_1"/>
    <property type="match status" value="1"/>
</dbReference>
<dbReference type="CDD" id="cd18011">
    <property type="entry name" value="DEXDc_RapA"/>
    <property type="match status" value="1"/>
</dbReference>
<dbReference type="GO" id="GO:0004386">
    <property type="term" value="F:helicase activity"/>
    <property type="evidence" value="ECO:0007669"/>
    <property type="project" value="UniProtKB-KW"/>
</dbReference>
<dbReference type="Pfam" id="PF00271">
    <property type="entry name" value="Helicase_C"/>
    <property type="match status" value="1"/>
</dbReference>
<reference evidence="7 8" key="1">
    <citation type="submission" date="2019-10" db="EMBL/GenBank/DDBJ databases">
        <title>Draft genome sequence of Marinobacter hydrocarbonoclasticus NCT7M from the microbiome of the marine copepod.</title>
        <authorList>
            <person name="Nuttall R."/>
            <person name="Sharma G."/>
            <person name="Moisander P."/>
        </authorList>
    </citation>
    <scope>NUCLEOTIDE SEQUENCE [LARGE SCALE GENOMIC DNA]</scope>
    <source>
        <strain evidence="7 8">NCT7M</strain>
    </source>
</reference>
<evidence type="ECO:0000259" key="6">
    <source>
        <dbReference type="PROSITE" id="PS51194"/>
    </source>
</evidence>
<sequence>MTLASSKSALLEPGSRVNHQDFGQGVVISSTDGYARVFFQVGERQLPVGALQLVLGHNEAVVANVAADQHRADNVWLSWQANELPLLDSASSLTSAKIDLLPHQVVLTHQVAMASPRRFLIGDEVGLGKTIETALILRELASRGELNRALMVVPAGLVNNWHRELNEVFNLNFEVFGREGDVSDRRTNAFARHNLLIASIDTLKRKARVKKLMEAPPWDLVVFDEAQHLTAYKSGGKTKKTENYKLAEVLRDHSRDILLLSATPHQGDHFRFWKLIQLLDPTLFKNEQEMVEERHRLNPYVFRRTKADACRADGGTLFARRWVHTETFVMSDYERRFYQALNEYLADGFALAKKQGGKGRALGFVMTIFQKIAASSFAAVHRTLRRRLIALTVQEGLMHDGSLDIESRNEAYDEARELIRTEFALEEGRMADLEIDRILNDLKRRLLKKMDEDELALASNEFSDELETAAAEDAAMNAVAYALPEERFRIKSLLQLFPQIRETKVEKLLTALGTLWQQNPRERVVIFATYLGTVEMLGQQIESAYPGQGVVVLKGGDHGSKLAAERRFKQSDGARVMICTAAGREGINLQHSRILFNFDLPWNPMDVEQRIGRIHRYGQQDTAQVYNLVLGDTIEGKIFLLLDEKLEDIAKAVGKVDERGEIGEDLRAQILGQLSERINYQQLYAQALQDPELKRTRLELNAAMENAAAAKDAVFELFQDLDRFSLDDYAPLADTSEAMQRLVDFVTRAAALRGNRFERLSDGLYGLYDNRNQLINTFVSEREEATNDDTVELLGLDHPYVSQLLESWSNQEPEKLGVSVASPDGQSGALGLWLVETHNERGQTLRHLLKLAVNEKGERVPAWERQVGQILLQRPECRSSTDGTQLLEMMETVLEREIRHRGAAAQGEPYSASLIGWLNLA</sequence>
<evidence type="ECO:0000259" key="5">
    <source>
        <dbReference type="PROSITE" id="PS51192"/>
    </source>
</evidence>
<dbReference type="InterPro" id="IPR000330">
    <property type="entry name" value="SNF2_N"/>
</dbReference>
<dbReference type="InterPro" id="IPR014001">
    <property type="entry name" value="Helicase_ATP-bd"/>
</dbReference>
<keyword evidence="4" id="KW-0067">ATP-binding</keyword>
<proteinExistence type="predicted"/>
<name>A0A833JMB7_MARNT</name>
<dbReference type="InterPro" id="IPR027417">
    <property type="entry name" value="P-loop_NTPase"/>
</dbReference>
<evidence type="ECO:0000256" key="2">
    <source>
        <dbReference type="ARBA" id="ARBA00022801"/>
    </source>
</evidence>
<evidence type="ECO:0008006" key="9">
    <source>
        <dbReference type="Google" id="ProtNLM"/>
    </source>
</evidence>
<dbReference type="SMART" id="SM00490">
    <property type="entry name" value="HELICc"/>
    <property type="match status" value="1"/>
</dbReference>
<dbReference type="RefSeq" id="WP_153741656.1">
    <property type="nucleotide sequence ID" value="NZ_WBMP01000024.1"/>
</dbReference>
<dbReference type="InterPro" id="IPR001650">
    <property type="entry name" value="Helicase_C-like"/>
</dbReference>
<evidence type="ECO:0000256" key="1">
    <source>
        <dbReference type="ARBA" id="ARBA00022741"/>
    </source>
</evidence>
<dbReference type="EMBL" id="WBMP01000024">
    <property type="protein sequence ID" value="KAE8543991.1"/>
    <property type="molecule type" value="Genomic_DNA"/>
</dbReference>
<evidence type="ECO:0000256" key="4">
    <source>
        <dbReference type="ARBA" id="ARBA00022840"/>
    </source>
</evidence>
<evidence type="ECO:0000313" key="7">
    <source>
        <dbReference type="EMBL" id="KAE8543991.1"/>
    </source>
</evidence>
<dbReference type="PANTHER" id="PTHR10799">
    <property type="entry name" value="SNF2/RAD54 HELICASE FAMILY"/>
    <property type="match status" value="1"/>
</dbReference>
<dbReference type="Gene3D" id="3.40.50.10810">
    <property type="entry name" value="Tandem AAA-ATPase domain"/>
    <property type="match status" value="1"/>
</dbReference>
<evidence type="ECO:0000313" key="8">
    <source>
        <dbReference type="Proteomes" id="UP000469950"/>
    </source>
</evidence>
<dbReference type="Gene3D" id="3.40.50.300">
    <property type="entry name" value="P-loop containing nucleotide triphosphate hydrolases"/>
    <property type="match status" value="1"/>
</dbReference>
<comment type="caution">
    <text evidence="7">The sequence shown here is derived from an EMBL/GenBank/DDBJ whole genome shotgun (WGS) entry which is preliminary data.</text>
</comment>
<keyword evidence="1" id="KW-0547">Nucleotide-binding</keyword>
<keyword evidence="3" id="KW-0347">Helicase</keyword>
<dbReference type="SUPFAM" id="SSF52540">
    <property type="entry name" value="P-loop containing nucleoside triphosphate hydrolases"/>
    <property type="match status" value="1"/>
</dbReference>
<accession>A0A833JMB7</accession>
<dbReference type="AlphaFoldDB" id="A0A833JMB7"/>
<dbReference type="Proteomes" id="UP000469950">
    <property type="component" value="Unassembled WGS sequence"/>
</dbReference>
<dbReference type="InterPro" id="IPR057342">
    <property type="entry name" value="DEXDc_RapA"/>
</dbReference>
<organism evidence="7 8">
    <name type="scientific">Marinobacter nauticus</name>
    <name type="common">Marinobacter hydrocarbonoclasticus</name>
    <name type="synonym">Marinobacter aquaeolei</name>
    <dbReference type="NCBI Taxonomy" id="2743"/>
    <lineage>
        <taxon>Bacteria</taxon>
        <taxon>Pseudomonadati</taxon>
        <taxon>Pseudomonadota</taxon>
        <taxon>Gammaproteobacteria</taxon>
        <taxon>Pseudomonadales</taxon>
        <taxon>Marinobacteraceae</taxon>
        <taxon>Marinobacter</taxon>
    </lineage>
</organism>
<dbReference type="GO" id="GO:0005524">
    <property type="term" value="F:ATP binding"/>
    <property type="evidence" value="ECO:0007669"/>
    <property type="project" value="UniProtKB-KW"/>
</dbReference>
<dbReference type="SMART" id="SM00487">
    <property type="entry name" value="DEXDc"/>
    <property type="match status" value="1"/>
</dbReference>
<dbReference type="PROSITE" id="PS51194">
    <property type="entry name" value="HELICASE_CTER"/>
    <property type="match status" value="1"/>
</dbReference>
<dbReference type="InterPro" id="IPR038718">
    <property type="entry name" value="SNF2-like_sf"/>
</dbReference>
<protein>
    <recommendedName>
        <fullName evidence="9">Helicase</fullName>
    </recommendedName>
</protein>